<dbReference type="AlphaFoldDB" id="A0A2D3W695"/>
<evidence type="ECO:0000256" key="2">
    <source>
        <dbReference type="ARBA" id="ARBA00022694"/>
    </source>
</evidence>
<dbReference type="GO" id="GO:0005737">
    <property type="term" value="C:cytoplasm"/>
    <property type="evidence" value="ECO:0007669"/>
    <property type="project" value="UniProtKB-SubCell"/>
</dbReference>
<dbReference type="CDD" id="cd01992">
    <property type="entry name" value="TilS_N"/>
    <property type="match status" value="1"/>
</dbReference>
<dbReference type="HAMAP" id="MF_01161">
    <property type="entry name" value="tRNA_Ile_lys_synt"/>
    <property type="match status" value="1"/>
</dbReference>
<comment type="catalytic activity">
    <reaction evidence="5 6">
        <text>cytidine(34) in tRNA(Ile2) + L-lysine + ATP = lysidine(34) in tRNA(Ile2) + AMP + diphosphate + H(+)</text>
        <dbReference type="Rhea" id="RHEA:43744"/>
        <dbReference type="Rhea" id="RHEA-COMP:10625"/>
        <dbReference type="Rhea" id="RHEA-COMP:10670"/>
        <dbReference type="ChEBI" id="CHEBI:15378"/>
        <dbReference type="ChEBI" id="CHEBI:30616"/>
        <dbReference type="ChEBI" id="CHEBI:32551"/>
        <dbReference type="ChEBI" id="CHEBI:33019"/>
        <dbReference type="ChEBI" id="CHEBI:82748"/>
        <dbReference type="ChEBI" id="CHEBI:83665"/>
        <dbReference type="ChEBI" id="CHEBI:456215"/>
        <dbReference type="EC" id="6.3.4.19"/>
    </reaction>
</comment>
<dbReference type="PANTHER" id="PTHR43033:SF1">
    <property type="entry name" value="TRNA(ILE)-LYSIDINE SYNTHASE-RELATED"/>
    <property type="match status" value="1"/>
</dbReference>
<dbReference type="GO" id="GO:0032267">
    <property type="term" value="F:tRNA(Ile)-lysidine synthase activity"/>
    <property type="evidence" value="ECO:0007669"/>
    <property type="project" value="UniProtKB-EC"/>
</dbReference>
<dbReference type="SUPFAM" id="SSF52402">
    <property type="entry name" value="Adenine nucleotide alpha hydrolases-like"/>
    <property type="match status" value="1"/>
</dbReference>
<keyword evidence="4 6" id="KW-0067">ATP-binding</keyword>
<dbReference type="InterPro" id="IPR012795">
    <property type="entry name" value="tRNA_Ile_lys_synt_N"/>
</dbReference>
<organism evidence="8 9">
    <name type="scientific">Sulfurospirillum cavolei</name>
    <dbReference type="NCBI Taxonomy" id="366522"/>
    <lineage>
        <taxon>Bacteria</taxon>
        <taxon>Pseudomonadati</taxon>
        <taxon>Campylobacterota</taxon>
        <taxon>Epsilonproteobacteria</taxon>
        <taxon>Campylobacterales</taxon>
        <taxon>Sulfurospirillaceae</taxon>
        <taxon>Sulfurospirillum</taxon>
    </lineage>
</organism>
<keyword evidence="1 6" id="KW-0436">Ligase</keyword>
<dbReference type="Proteomes" id="UP000231638">
    <property type="component" value="Unassembled WGS sequence"/>
</dbReference>
<evidence type="ECO:0000256" key="3">
    <source>
        <dbReference type="ARBA" id="ARBA00022741"/>
    </source>
</evidence>
<comment type="caution">
    <text evidence="8">The sequence shown here is derived from an EMBL/GenBank/DDBJ whole genome shotgun (WGS) entry which is preliminary data.</text>
</comment>
<evidence type="ECO:0000256" key="6">
    <source>
        <dbReference type="HAMAP-Rule" id="MF_01161"/>
    </source>
</evidence>
<accession>A0A2D3W695</accession>
<keyword evidence="6" id="KW-0963">Cytoplasm</keyword>
<protein>
    <recommendedName>
        <fullName evidence="6">tRNA(Ile)-lysidine synthase</fullName>
        <ecNumber evidence="6">6.3.4.19</ecNumber>
    </recommendedName>
    <alternativeName>
        <fullName evidence="6">tRNA(Ile)-2-lysyl-cytidine synthase</fullName>
    </alternativeName>
    <alternativeName>
        <fullName evidence="6">tRNA(Ile)-lysidine synthetase</fullName>
    </alternativeName>
</protein>
<comment type="function">
    <text evidence="6">Ligates lysine onto the cytidine present at position 34 of the AUA codon-specific tRNA(Ile) that contains the anticodon CAU, in an ATP-dependent manner. Cytidine is converted to lysidine, thus changing the amino acid specificity of the tRNA from methionine to isoleucine.</text>
</comment>
<keyword evidence="3 6" id="KW-0547">Nucleotide-binding</keyword>
<dbReference type="EMBL" id="DLUG01000071">
    <property type="protein sequence ID" value="DAB36871.1"/>
    <property type="molecule type" value="Genomic_DNA"/>
</dbReference>
<feature type="binding site" evidence="6">
    <location>
        <begin position="25"/>
        <end position="30"/>
    </location>
    <ligand>
        <name>ATP</name>
        <dbReference type="ChEBI" id="CHEBI:30616"/>
    </ligand>
</feature>
<dbReference type="Pfam" id="PF01171">
    <property type="entry name" value="ATP_bind_3"/>
    <property type="match status" value="1"/>
</dbReference>
<comment type="similarity">
    <text evidence="6">Belongs to the tRNA(Ile)-lysidine synthase family.</text>
</comment>
<evidence type="ECO:0000256" key="1">
    <source>
        <dbReference type="ARBA" id="ARBA00022598"/>
    </source>
</evidence>
<dbReference type="EC" id="6.3.4.19" evidence="6"/>
<dbReference type="GO" id="GO:0006400">
    <property type="term" value="P:tRNA modification"/>
    <property type="evidence" value="ECO:0007669"/>
    <property type="project" value="UniProtKB-UniRule"/>
</dbReference>
<sequence length="329" mass="37969">MPPSPLLHEETLTFLRNRKNLLAFSGGGDSTALFFLLEQANIPFDIVLVNYQTRAQSDDEERYAKTLATRFRKRYFVFTCKLSSSNFEHRARYERYGCCETLMRYYGYDTLVTAHHLGDRLEWFLMQLSKGAGLVEMLGMHTYEKRKTYMLVRPLLHLTKAALEHFLDEQGVEYFHDASNDDTSVLRNRIRHTFATPFLGLNEAGIAQSFAYLEADAKRLLPEGSKRLGDLFIYDRNADDLINIRRVDKALKCLGKVLSKAERDEVLRTKDCVVGGRFAVVFDESTIYVAPFLKTDMPKSFKEICRKARIPLKIRAYLFTSELNPSSLH</sequence>
<evidence type="ECO:0000259" key="7">
    <source>
        <dbReference type="Pfam" id="PF01171"/>
    </source>
</evidence>
<evidence type="ECO:0000256" key="4">
    <source>
        <dbReference type="ARBA" id="ARBA00022840"/>
    </source>
</evidence>
<dbReference type="InterPro" id="IPR011063">
    <property type="entry name" value="TilS/TtcA_N"/>
</dbReference>
<dbReference type="Gene3D" id="3.40.50.620">
    <property type="entry name" value="HUPs"/>
    <property type="match status" value="1"/>
</dbReference>
<evidence type="ECO:0000313" key="8">
    <source>
        <dbReference type="EMBL" id="DAB36871.1"/>
    </source>
</evidence>
<dbReference type="GO" id="GO:0005524">
    <property type="term" value="F:ATP binding"/>
    <property type="evidence" value="ECO:0007669"/>
    <property type="project" value="UniProtKB-UniRule"/>
</dbReference>
<dbReference type="InterPro" id="IPR012094">
    <property type="entry name" value="tRNA_Ile_lys_synt"/>
</dbReference>
<dbReference type="InterPro" id="IPR014729">
    <property type="entry name" value="Rossmann-like_a/b/a_fold"/>
</dbReference>
<reference evidence="8 9" key="1">
    <citation type="journal article" date="2017" name="Front. Microbiol.">
        <title>Comparative Genomic Analysis of the Class Epsilonproteobacteria and Proposed Reclassification to Epsilonbacteraeota (phyl. nov.).</title>
        <authorList>
            <person name="Waite D.W."/>
            <person name="Vanwonterghem I."/>
            <person name="Rinke C."/>
            <person name="Parks D.H."/>
            <person name="Zhang Y."/>
            <person name="Takai K."/>
            <person name="Sievert S.M."/>
            <person name="Simon J."/>
            <person name="Campbell B.J."/>
            <person name="Hanson T.E."/>
            <person name="Woyke T."/>
            <person name="Klotz M.G."/>
            <person name="Hugenholtz P."/>
        </authorList>
    </citation>
    <scope>NUCLEOTIDE SEQUENCE [LARGE SCALE GENOMIC DNA]</scope>
    <source>
        <strain evidence="8">UBA11420</strain>
    </source>
</reference>
<comment type="subcellular location">
    <subcellularLocation>
        <location evidence="6">Cytoplasm</location>
    </subcellularLocation>
</comment>
<dbReference type="STRING" id="366522.GCA_001548055_02257"/>
<evidence type="ECO:0000256" key="5">
    <source>
        <dbReference type="ARBA" id="ARBA00048539"/>
    </source>
</evidence>
<feature type="domain" description="tRNA(Ile)-lysidine/2-thiocytidine synthase N-terminal" evidence="7">
    <location>
        <begin position="20"/>
        <end position="192"/>
    </location>
</feature>
<dbReference type="NCBIfam" id="TIGR02432">
    <property type="entry name" value="lysidine_TilS_N"/>
    <property type="match status" value="1"/>
</dbReference>
<dbReference type="PANTHER" id="PTHR43033">
    <property type="entry name" value="TRNA(ILE)-LYSIDINE SYNTHASE-RELATED"/>
    <property type="match status" value="1"/>
</dbReference>
<gene>
    <name evidence="6 8" type="primary">tilS</name>
    <name evidence="8" type="ORF">CFH80_02585</name>
</gene>
<comment type="domain">
    <text evidence="6">The N-terminal region contains the highly conserved SGGXDS motif, predicted to be a P-loop motif involved in ATP binding.</text>
</comment>
<name>A0A2D3W695_9BACT</name>
<keyword evidence="2 6" id="KW-0819">tRNA processing</keyword>
<evidence type="ECO:0000313" key="9">
    <source>
        <dbReference type="Proteomes" id="UP000231638"/>
    </source>
</evidence>
<proteinExistence type="inferred from homology"/>